<reference evidence="3 4" key="1">
    <citation type="submission" date="2019-01" db="EMBL/GenBank/DDBJ databases">
        <title>Draft genome sequences of the type strain Streptomyces sioyaensis DSM 40032 and its novel strain, TM32, a thermotolerant antibiotics-producing actinobacterium.</title>
        <authorList>
            <person name="Nakaew N."/>
            <person name="Lumyong S."/>
            <person name="Sloan W.T."/>
            <person name="Sungthong R."/>
        </authorList>
    </citation>
    <scope>NUCLEOTIDE SEQUENCE [LARGE SCALE GENOMIC DNA]</scope>
    <source>
        <strain evidence="3 4">DSM 40032</strain>
    </source>
</reference>
<dbReference type="SUPFAM" id="SSF55874">
    <property type="entry name" value="ATPase domain of HSP90 chaperone/DNA topoisomerase II/histidine kinase"/>
    <property type="match status" value="1"/>
</dbReference>
<sequence length="148" mass="15507">MNATVTGDDTGSWATPDGDVAFRCPLPHLPEAVAPVRRRAHTVLTSWNLPAATIEDAVLVISELVTNAVTHALPPAVLHLSRPGGDARCALRIEVSDAGPASCVRWPADGGRPAEHGRGSGIVTALSLRYGARAHRDGITRWADLPAA</sequence>
<dbReference type="PANTHER" id="PTHR35526:SF3">
    <property type="entry name" value="ANTI-SIGMA-F FACTOR RSBW"/>
    <property type="match status" value="1"/>
</dbReference>
<dbReference type="Pfam" id="PF13581">
    <property type="entry name" value="HATPase_c_2"/>
    <property type="match status" value="1"/>
</dbReference>
<keyword evidence="3" id="KW-0547">Nucleotide-binding</keyword>
<organism evidence="3 4">
    <name type="scientific">Streptomyces sioyaensis</name>
    <dbReference type="NCBI Taxonomy" id="67364"/>
    <lineage>
        <taxon>Bacteria</taxon>
        <taxon>Bacillati</taxon>
        <taxon>Actinomycetota</taxon>
        <taxon>Actinomycetes</taxon>
        <taxon>Kitasatosporales</taxon>
        <taxon>Streptomycetaceae</taxon>
        <taxon>Streptomyces</taxon>
    </lineage>
</organism>
<keyword evidence="4" id="KW-1185">Reference proteome</keyword>
<name>A0A4Q1QPU1_9ACTN</name>
<protein>
    <submittedName>
        <fullName evidence="3">ATP-binding protein</fullName>
    </submittedName>
</protein>
<accession>A0A4Q1QPU1</accession>
<evidence type="ECO:0000259" key="2">
    <source>
        <dbReference type="Pfam" id="PF13581"/>
    </source>
</evidence>
<evidence type="ECO:0000313" key="3">
    <source>
        <dbReference type="EMBL" id="RXS65017.1"/>
    </source>
</evidence>
<evidence type="ECO:0000256" key="1">
    <source>
        <dbReference type="ARBA" id="ARBA00022527"/>
    </source>
</evidence>
<comment type="caution">
    <text evidence="3">The sequence shown here is derived from an EMBL/GenBank/DDBJ whole genome shotgun (WGS) entry which is preliminary data.</text>
</comment>
<feature type="domain" description="Histidine kinase/HSP90-like ATPase" evidence="2">
    <location>
        <begin position="27"/>
        <end position="129"/>
    </location>
</feature>
<keyword evidence="1" id="KW-0723">Serine/threonine-protein kinase</keyword>
<dbReference type="InterPro" id="IPR036890">
    <property type="entry name" value="HATPase_C_sf"/>
</dbReference>
<dbReference type="AlphaFoldDB" id="A0A4Q1QPU1"/>
<dbReference type="InterPro" id="IPR003594">
    <property type="entry name" value="HATPase_dom"/>
</dbReference>
<dbReference type="RefSeq" id="WP_129249031.1">
    <property type="nucleotide sequence ID" value="NZ_JABZEL010000017.1"/>
</dbReference>
<dbReference type="CDD" id="cd16936">
    <property type="entry name" value="HATPase_RsbW-like"/>
    <property type="match status" value="1"/>
</dbReference>
<gene>
    <name evidence="3" type="ORF">EST54_20150</name>
</gene>
<dbReference type="GO" id="GO:0005524">
    <property type="term" value="F:ATP binding"/>
    <property type="evidence" value="ECO:0007669"/>
    <property type="project" value="UniProtKB-KW"/>
</dbReference>
<keyword evidence="1" id="KW-0418">Kinase</keyword>
<dbReference type="GeneID" id="95780234"/>
<dbReference type="Gene3D" id="3.30.565.10">
    <property type="entry name" value="Histidine kinase-like ATPase, C-terminal domain"/>
    <property type="match status" value="1"/>
</dbReference>
<keyword evidence="3" id="KW-0067">ATP-binding</keyword>
<dbReference type="InterPro" id="IPR050267">
    <property type="entry name" value="Anti-sigma-factor_SerPK"/>
</dbReference>
<evidence type="ECO:0000313" key="4">
    <source>
        <dbReference type="Proteomes" id="UP000289482"/>
    </source>
</evidence>
<proteinExistence type="predicted"/>
<dbReference type="Proteomes" id="UP000289482">
    <property type="component" value="Unassembled WGS sequence"/>
</dbReference>
<dbReference type="PANTHER" id="PTHR35526">
    <property type="entry name" value="ANTI-SIGMA-F FACTOR RSBW-RELATED"/>
    <property type="match status" value="1"/>
</dbReference>
<keyword evidence="1" id="KW-0808">Transferase</keyword>
<dbReference type="EMBL" id="SDIF01000058">
    <property type="protein sequence ID" value="RXS65017.1"/>
    <property type="molecule type" value="Genomic_DNA"/>
</dbReference>
<dbReference type="GO" id="GO:0004674">
    <property type="term" value="F:protein serine/threonine kinase activity"/>
    <property type="evidence" value="ECO:0007669"/>
    <property type="project" value="UniProtKB-KW"/>
</dbReference>